<reference evidence="3" key="2">
    <citation type="submission" date="2023-06" db="EMBL/GenBank/DDBJ databases">
        <authorList>
            <person name="Swenson N.G."/>
            <person name="Wegrzyn J.L."/>
            <person name="Mcevoy S.L."/>
        </authorList>
    </citation>
    <scope>NUCLEOTIDE SEQUENCE</scope>
    <source>
        <strain evidence="3">NS2018</strain>
        <tissue evidence="3">Leaf</tissue>
    </source>
</reference>
<evidence type="ECO:0000256" key="1">
    <source>
        <dbReference type="SAM" id="MobiDB-lite"/>
    </source>
</evidence>
<evidence type="ECO:0000256" key="2">
    <source>
        <dbReference type="SAM" id="Phobius"/>
    </source>
</evidence>
<name>A0AA39RCA8_ACESA</name>
<keyword evidence="2" id="KW-0812">Transmembrane</keyword>
<dbReference type="PANTHER" id="PTHR36369">
    <property type="entry name" value="TRANSMEMBRANE PROTEIN"/>
    <property type="match status" value="1"/>
</dbReference>
<feature type="transmembrane region" description="Helical" evidence="2">
    <location>
        <begin position="12"/>
        <end position="41"/>
    </location>
</feature>
<keyword evidence="2" id="KW-0472">Membrane</keyword>
<gene>
    <name evidence="3" type="ORF">LWI29_010402</name>
</gene>
<protein>
    <submittedName>
        <fullName evidence="3">Uncharacterized protein</fullName>
    </submittedName>
</protein>
<sequence>MNVLESPLEALALNYLSFGLVTAVNNLWTWVAVITAAVSFWRIKTAGGSTTSHSPDLHHQPRNDPNTTGSQPLPEISPVDSIIEPPAPAPAAASDTTRSSSALCDVKEEGDTKRKFTLYYQEEEMEVSNTDGEITAVDQEWGEEYYYYYRDHIHGCEEWWERLMRVRVVDMGWRRYQDSTVLNGNIVRLWDDECMRRERHSSSCAVW</sequence>
<evidence type="ECO:0000313" key="4">
    <source>
        <dbReference type="Proteomes" id="UP001168877"/>
    </source>
</evidence>
<keyword evidence="2" id="KW-1133">Transmembrane helix</keyword>
<dbReference type="PANTHER" id="PTHR36369:SF1">
    <property type="entry name" value="TRANSMEMBRANE PROTEIN"/>
    <property type="match status" value="1"/>
</dbReference>
<keyword evidence="4" id="KW-1185">Reference proteome</keyword>
<accession>A0AA39RCA8</accession>
<feature type="region of interest" description="Disordered" evidence="1">
    <location>
        <begin position="48"/>
        <end position="105"/>
    </location>
</feature>
<evidence type="ECO:0000313" key="3">
    <source>
        <dbReference type="EMBL" id="KAK0571058.1"/>
    </source>
</evidence>
<comment type="caution">
    <text evidence="3">The sequence shown here is derived from an EMBL/GenBank/DDBJ whole genome shotgun (WGS) entry which is preliminary data.</text>
</comment>
<dbReference type="AlphaFoldDB" id="A0AA39RCA8"/>
<reference evidence="3" key="1">
    <citation type="journal article" date="2022" name="Plant J.">
        <title>Strategies of tolerance reflected in two North American maple genomes.</title>
        <authorList>
            <person name="McEvoy S.L."/>
            <person name="Sezen U.U."/>
            <person name="Trouern-Trend A."/>
            <person name="McMahon S.M."/>
            <person name="Schaberg P.G."/>
            <person name="Yang J."/>
            <person name="Wegrzyn J.L."/>
            <person name="Swenson N.G."/>
        </authorList>
    </citation>
    <scope>NUCLEOTIDE SEQUENCE</scope>
    <source>
        <strain evidence="3">NS2018</strain>
    </source>
</reference>
<dbReference type="EMBL" id="JAUESC010000388">
    <property type="protein sequence ID" value="KAK0571058.1"/>
    <property type="molecule type" value="Genomic_DNA"/>
</dbReference>
<proteinExistence type="predicted"/>
<dbReference type="Proteomes" id="UP001168877">
    <property type="component" value="Unassembled WGS sequence"/>
</dbReference>
<organism evidence="3 4">
    <name type="scientific">Acer saccharum</name>
    <name type="common">Sugar maple</name>
    <dbReference type="NCBI Taxonomy" id="4024"/>
    <lineage>
        <taxon>Eukaryota</taxon>
        <taxon>Viridiplantae</taxon>
        <taxon>Streptophyta</taxon>
        <taxon>Embryophyta</taxon>
        <taxon>Tracheophyta</taxon>
        <taxon>Spermatophyta</taxon>
        <taxon>Magnoliopsida</taxon>
        <taxon>eudicotyledons</taxon>
        <taxon>Gunneridae</taxon>
        <taxon>Pentapetalae</taxon>
        <taxon>rosids</taxon>
        <taxon>malvids</taxon>
        <taxon>Sapindales</taxon>
        <taxon>Sapindaceae</taxon>
        <taxon>Hippocastanoideae</taxon>
        <taxon>Acereae</taxon>
        <taxon>Acer</taxon>
    </lineage>
</organism>